<dbReference type="Gene3D" id="3.40.50.1980">
    <property type="entry name" value="Nitrogenase molybdenum iron protein domain"/>
    <property type="match status" value="2"/>
</dbReference>
<dbReference type="RefSeq" id="WP_048174281.1">
    <property type="nucleotide sequence ID" value="NZ_CP009506.1"/>
</dbReference>
<dbReference type="PROSITE" id="PS50983">
    <property type="entry name" value="FE_B12_PBP"/>
    <property type="match status" value="1"/>
</dbReference>
<dbReference type="InterPro" id="IPR050902">
    <property type="entry name" value="ABC_Transporter_SBP"/>
</dbReference>
<dbReference type="PATRIC" id="fig|1434120.4.peg.4992"/>
<dbReference type="HOGENOM" id="CLU_038034_13_1_2"/>
<dbReference type="GeneID" id="24862804"/>
<dbReference type="PANTHER" id="PTHR30535">
    <property type="entry name" value="VITAMIN B12-BINDING PROTEIN"/>
    <property type="match status" value="1"/>
</dbReference>
<dbReference type="PANTHER" id="PTHR30535:SF34">
    <property type="entry name" value="MOLYBDATE-BINDING PROTEIN MOLA"/>
    <property type="match status" value="1"/>
</dbReference>
<gene>
    <name evidence="2" type="ORF">MSSIT_3849</name>
</gene>
<dbReference type="SUPFAM" id="SSF53807">
    <property type="entry name" value="Helical backbone' metal receptor"/>
    <property type="match status" value="1"/>
</dbReference>
<dbReference type="KEGG" id="msw:MSSIT_3849"/>
<dbReference type="InterPro" id="IPR002491">
    <property type="entry name" value="ABC_transptr_periplasmic_BD"/>
</dbReference>
<organism evidence="2 3">
    <name type="scientific">Methanosarcina siciliae T4/M</name>
    <dbReference type="NCBI Taxonomy" id="1434120"/>
    <lineage>
        <taxon>Archaea</taxon>
        <taxon>Methanobacteriati</taxon>
        <taxon>Methanobacteriota</taxon>
        <taxon>Stenosarchaea group</taxon>
        <taxon>Methanomicrobia</taxon>
        <taxon>Methanosarcinales</taxon>
        <taxon>Methanosarcinaceae</taxon>
        <taxon>Methanosarcina</taxon>
    </lineage>
</organism>
<dbReference type="PROSITE" id="PS51257">
    <property type="entry name" value="PROKAR_LIPOPROTEIN"/>
    <property type="match status" value="1"/>
</dbReference>
<reference evidence="2 3" key="1">
    <citation type="submission" date="2014-07" db="EMBL/GenBank/DDBJ databases">
        <title>Methanogenic archaea and the global carbon cycle.</title>
        <authorList>
            <person name="Henriksen J.R."/>
            <person name="Luke J."/>
            <person name="Reinhart S."/>
            <person name="Benedict M.N."/>
            <person name="Youngblut N.D."/>
            <person name="Metcalf M.E."/>
            <person name="Whitaker R.J."/>
            <person name="Metcalf W.W."/>
        </authorList>
    </citation>
    <scope>NUCLEOTIDE SEQUENCE [LARGE SCALE GENOMIC DNA]</scope>
    <source>
        <strain evidence="2 3">T4/M</strain>
    </source>
</reference>
<name>A0A0E3P976_9EURY</name>
<evidence type="ECO:0000313" key="2">
    <source>
        <dbReference type="EMBL" id="AKB30568.1"/>
    </source>
</evidence>
<feature type="domain" description="Fe/B12 periplasmic-binding" evidence="1">
    <location>
        <begin position="63"/>
        <end position="333"/>
    </location>
</feature>
<dbReference type="Proteomes" id="UP000033111">
    <property type="component" value="Chromosome"/>
</dbReference>
<proteinExistence type="predicted"/>
<keyword evidence="3" id="KW-1185">Reference proteome</keyword>
<dbReference type="Gene3D" id="1.20.58.2180">
    <property type="match status" value="1"/>
</dbReference>
<accession>A0A0E3P976</accession>
<sequence>MREKIGTMLILSLLVLAIASCGCAENTDQQAVPNSSVVLQNSDTVQITDMLGRQLTVPGEISSIVATSPPSTILVYMLAPEKLAGWNFKNNFTQPFMDENYTSLPVIGGWFGTQTGNYETIISMDPDIVIEGYTTDGQINDAIERRQESFGSIPVVGINGSIIFVTQSDPTIEYVGKLLDCEAQAEKLIEFRSSILDEINSTVKDIPEDEKVRVYYAEGPKGLMTDPSGSQHSQVIDICGGINVADCPLTPGSGMTQVSIEQVMEWNPEVILTSNPQFYASVYSDSLWESVDAVRNKRVYLAPQNPFCWIDRPQGPHLIIGTAWTAKMLYPDLFADMDLSGLTREFYSEFFHYELTDEQLNTLLNPAAEA</sequence>
<evidence type="ECO:0000313" key="3">
    <source>
        <dbReference type="Proteomes" id="UP000033111"/>
    </source>
</evidence>
<dbReference type="OrthoDB" id="24039at2157"/>
<dbReference type="Pfam" id="PF01497">
    <property type="entry name" value="Peripla_BP_2"/>
    <property type="match status" value="1"/>
</dbReference>
<dbReference type="CDD" id="cd01147">
    <property type="entry name" value="HemV-2"/>
    <property type="match status" value="1"/>
</dbReference>
<dbReference type="EMBL" id="CP009506">
    <property type="protein sequence ID" value="AKB30568.1"/>
    <property type="molecule type" value="Genomic_DNA"/>
</dbReference>
<protein>
    <submittedName>
        <fullName evidence="2">ABC transporter, solute-binding protein</fullName>
    </submittedName>
</protein>
<dbReference type="AlphaFoldDB" id="A0A0E3P976"/>
<evidence type="ECO:0000259" key="1">
    <source>
        <dbReference type="PROSITE" id="PS50983"/>
    </source>
</evidence>